<protein>
    <submittedName>
        <fullName evidence="1">Uncharacterized protein</fullName>
    </submittedName>
</protein>
<reference evidence="1" key="2">
    <citation type="submission" date="2020-09" db="EMBL/GenBank/DDBJ databases">
        <authorList>
            <person name="Sun Q."/>
            <person name="Ohkuma M."/>
        </authorList>
    </citation>
    <scope>NUCLEOTIDE SEQUENCE</scope>
    <source>
        <strain evidence="1">JCM 3035</strain>
    </source>
</reference>
<dbReference type="EMBL" id="BMPQ01000005">
    <property type="protein sequence ID" value="GGK65507.1"/>
    <property type="molecule type" value="Genomic_DNA"/>
</dbReference>
<accession>A0A917VDF7</accession>
<gene>
    <name evidence="1" type="ORF">GCM10010094_28170</name>
</gene>
<dbReference type="AlphaFoldDB" id="A0A917VDF7"/>
<comment type="caution">
    <text evidence="1">The sequence shown here is derived from an EMBL/GenBank/DDBJ whole genome shotgun (WGS) entry which is preliminary data.</text>
</comment>
<dbReference type="Proteomes" id="UP000637788">
    <property type="component" value="Unassembled WGS sequence"/>
</dbReference>
<proteinExistence type="predicted"/>
<evidence type="ECO:0000313" key="1">
    <source>
        <dbReference type="EMBL" id="GGK65507.1"/>
    </source>
</evidence>
<reference evidence="1" key="1">
    <citation type="journal article" date="2014" name="Int. J. Syst. Evol. Microbiol.">
        <title>Complete genome sequence of Corynebacterium casei LMG S-19264T (=DSM 44701T), isolated from a smear-ripened cheese.</title>
        <authorList>
            <consortium name="US DOE Joint Genome Institute (JGI-PGF)"/>
            <person name="Walter F."/>
            <person name="Albersmeier A."/>
            <person name="Kalinowski J."/>
            <person name="Ruckert C."/>
        </authorList>
    </citation>
    <scope>NUCLEOTIDE SEQUENCE</scope>
    <source>
        <strain evidence="1">JCM 3035</strain>
    </source>
</reference>
<sequence length="120" mass="12951">MSDDRAELIAAGHAAIVQLQYAHEVAIETVVNEVQQRTGERLLVRQPGVLDATFGDLAAMEEQTKHYAAAMTLIRQWMLPTDARSLGSLLKVVPAEVAHQVMDHLRAAGVLADGGARLSP</sequence>
<evidence type="ECO:0000313" key="2">
    <source>
        <dbReference type="Proteomes" id="UP000637788"/>
    </source>
</evidence>
<name>A0A917VDF7_9ACTN</name>
<keyword evidence="2" id="KW-1185">Reference proteome</keyword>
<dbReference type="RefSeq" id="WP_189322170.1">
    <property type="nucleotide sequence ID" value="NZ_BMPQ01000005.1"/>
</dbReference>
<organism evidence="1 2">
    <name type="scientific">Streptomyces flaveus</name>
    <dbReference type="NCBI Taxonomy" id="66370"/>
    <lineage>
        <taxon>Bacteria</taxon>
        <taxon>Bacillati</taxon>
        <taxon>Actinomycetota</taxon>
        <taxon>Actinomycetes</taxon>
        <taxon>Kitasatosporales</taxon>
        <taxon>Streptomycetaceae</taxon>
        <taxon>Streptomyces</taxon>
        <taxon>Streptomyces aurantiacus group</taxon>
    </lineage>
</organism>